<proteinExistence type="inferred from homology"/>
<dbReference type="GO" id="GO:0042910">
    <property type="term" value="F:xenobiotic transmembrane transporter activity"/>
    <property type="evidence" value="ECO:0007669"/>
    <property type="project" value="InterPro"/>
</dbReference>
<dbReference type="PANTHER" id="PTHR23502:SF132">
    <property type="entry name" value="POLYAMINE TRANSPORTER 2-RELATED"/>
    <property type="match status" value="1"/>
</dbReference>
<feature type="transmembrane region" description="Helical" evidence="8">
    <location>
        <begin position="221"/>
        <end position="244"/>
    </location>
</feature>
<keyword evidence="11" id="KW-1185">Reference proteome</keyword>
<name>A0A1M5BHZ2_9BURK</name>
<gene>
    <name evidence="10" type="ORF">SAMN02745117_01908</name>
</gene>
<dbReference type="InterPro" id="IPR004812">
    <property type="entry name" value="Efflux_drug-R_Bcr/CmlA"/>
</dbReference>
<comment type="subcellular location">
    <subcellularLocation>
        <location evidence="8">Cell inner membrane</location>
        <topology evidence="8">Multi-pass membrane protein</topology>
    </subcellularLocation>
    <subcellularLocation>
        <location evidence="1">Cell membrane</location>
        <topology evidence="1">Multi-pass membrane protein</topology>
    </subcellularLocation>
</comment>
<feature type="transmembrane region" description="Helical" evidence="8">
    <location>
        <begin position="108"/>
        <end position="129"/>
    </location>
</feature>
<dbReference type="RefSeq" id="WP_073356468.1">
    <property type="nucleotide sequence ID" value="NZ_FQUZ01000022.1"/>
</dbReference>
<dbReference type="GO" id="GO:1990961">
    <property type="term" value="P:xenobiotic detoxification by transmembrane export across the plasma membrane"/>
    <property type="evidence" value="ECO:0007669"/>
    <property type="project" value="InterPro"/>
</dbReference>
<feature type="transmembrane region" description="Helical" evidence="8">
    <location>
        <begin position="310"/>
        <end position="329"/>
    </location>
</feature>
<dbReference type="OrthoDB" id="9814303at2"/>
<feature type="domain" description="Major facilitator superfamily (MFS) profile" evidence="9">
    <location>
        <begin position="17"/>
        <end position="398"/>
    </location>
</feature>
<evidence type="ECO:0000256" key="6">
    <source>
        <dbReference type="ARBA" id="ARBA00022989"/>
    </source>
</evidence>
<feature type="transmembrane region" description="Helical" evidence="8">
    <location>
        <begin position="169"/>
        <end position="185"/>
    </location>
</feature>
<dbReference type="EMBL" id="FQUZ01000022">
    <property type="protein sequence ID" value="SHF42243.1"/>
    <property type="molecule type" value="Genomic_DNA"/>
</dbReference>
<keyword evidence="6 8" id="KW-1133">Transmembrane helix</keyword>
<dbReference type="InterPro" id="IPR020846">
    <property type="entry name" value="MFS_dom"/>
</dbReference>
<keyword evidence="7 8" id="KW-0472">Membrane</keyword>
<sequence length="409" mass="42517">MNHSASEPRQQSVGFRTVASLALITVLGPSAIDMYLASMPRMAQDLGTSYASLQLTLTVFLLAMGLGQLLFGPVVNAFGRRRPLLAGLLLYVLASLGTFLAPSIDAMLWARFVQGLSAALILVVAMSTVRDVASGVQATRLFALLVTIQGVAPILAPAVGGIINEQWGWRPVMLVLALLGTLALLNSARNLPETLEPAQRIALRPASIMRIYFRILLDRHFGVPALALSAVFFFLFAYIGGAAYVYQVSYGLRSDWFGLLFGATGVAILLGAMASSKMANHMGVGRIAVLAVGIMLAGVLLALAGTAFGAGLYGIVPGMFVAVLGLGMAEPAIMSMAMASQTRALGSTSALLGAGTHVFGSAATPLAGGLSEASALSWLWGLLVIALLALALAVWSARGVRGHAVGLSH</sequence>
<feature type="transmembrane region" description="Helical" evidence="8">
    <location>
        <begin position="141"/>
        <end position="163"/>
    </location>
</feature>
<dbReference type="GO" id="GO:0005886">
    <property type="term" value="C:plasma membrane"/>
    <property type="evidence" value="ECO:0007669"/>
    <property type="project" value="UniProtKB-SubCell"/>
</dbReference>
<evidence type="ECO:0000256" key="5">
    <source>
        <dbReference type="ARBA" id="ARBA00022692"/>
    </source>
</evidence>
<accession>A0A1M5BHZ2</accession>
<keyword evidence="5 8" id="KW-0812">Transmembrane</keyword>
<dbReference type="PROSITE" id="PS50850">
    <property type="entry name" value="MFS"/>
    <property type="match status" value="1"/>
</dbReference>
<evidence type="ECO:0000256" key="7">
    <source>
        <dbReference type="ARBA" id="ARBA00023136"/>
    </source>
</evidence>
<feature type="transmembrane region" description="Helical" evidence="8">
    <location>
        <begin position="287"/>
        <end position="304"/>
    </location>
</feature>
<feature type="transmembrane region" description="Helical" evidence="8">
    <location>
        <begin position="83"/>
        <end position="102"/>
    </location>
</feature>
<dbReference type="SUPFAM" id="SSF103473">
    <property type="entry name" value="MFS general substrate transporter"/>
    <property type="match status" value="1"/>
</dbReference>
<dbReference type="NCBIfam" id="TIGR00710">
    <property type="entry name" value="efflux_Bcr_CflA"/>
    <property type="match status" value="1"/>
</dbReference>
<dbReference type="InterPro" id="IPR011701">
    <property type="entry name" value="MFS"/>
</dbReference>
<dbReference type="Pfam" id="PF07690">
    <property type="entry name" value="MFS_1"/>
    <property type="match status" value="1"/>
</dbReference>
<evidence type="ECO:0000256" key="8">
    <source>
        <dbReference type="RuleBase" id="RU365088"/>
    </source>
</evidence>
<dbReference type="Gene3D" id="1.20.1720.10">
    <property type="entry name" value="Multidrug resistance protein D"/>
    <property type="match status" value="1"/>
</dbReference>
<dbReference type="STRING" id="1122156.SAMN02745117_01908"/>
<feature type="transmembrane region" description="Helical" evidence="8">
    <location>
        <begin position="52"/>
        <end position="71"/>
    </location>
</feature>
<organism evidence="10 11">
    <name type="scientific">Lampropedia hyalina DSM 16112</name>
    <dbReference type="NCBI Taxonomy" id="1122156"/>
    <lineage>
        <taxon>Bacteria</taxon>
        <taxon>Pseudomonadati</taxon>
        <taxon>Pseudomonadota</taxon>
        <taxon>Betaproteobacteria</taxon>
        <taxon>Burkholderiales</taxon>
        <taxon>Comamonadaceae</taxon>
        <taxon>Lampropedia</taxon>
    </lineage>
</organism>
<feature type="transmembrane region" description="Helical" evidence="8">
    <location>
        <begin position="350"/>
        <end position="370"/>
    </location>
</feature>
<comment type="similarity">
    <text evidence="2 8">Belongs to the major facilitator superfamily. Bcr/CmlA family.</text>
</comment>
<evidence type="ECO:0000256" key="3">
    <source>
        <dbReference type="ARBA" id="ARBA00022448"/>
    </source>
</evidence>
<dbReference type="PANTHER" id="PTHR23502">
    <property type="entry name" value="MAJOR FACILITATOR SUPERFAMILY"/>
    <property type="match status" value="1"/>
</dbReference>
<feature type="transmembrane region" description="Helical" evidence="8">
    <location>
        <begin position="376"/>
        <end position="395"/>
    </location>
</feature>
<feature type="transmembrane region" description="Helical" evidence="8">
    <location>
        <begin position="12"/>
        <end position="32"/>
    </location>
</feature>
<evidence type="ECO:0000256" key="2">
    <source>
        <dbReference type="ARBA" id="ARBA00006236"/>
    </source>
</evidence>
<dbReference type="InterPro" id="IPR036259">
    <property type="entry name" value="MFS_trans_sf"/>
</dbReference>
<keyword evidence="4" id="KW-1003">Cell membrane</keyword>
<evidence type="ECO:0000256" key="1">
    <source>
        <dbReference type="ARBA" id="ARBA00004651"/>
    </source>
</evidence>
<evidence type="ECO:0000259" key="9">
    <source>
        <dbReference type="PROSITE" id="PS50850"/>
    </source>
</evidence>
<evidence type="ECO:0000313" key="10">
    <source>
        <dbReference type="EMBL" id="SHF42243.1"/>
    </source>
</evidence>
<feature type="transmembrane region" description="Helical" evidence="8">
    <location>
        <begin position="256"/>
        <end position="275"/>
    </location>
</feature>
<evidence type="ECO:0000256" key="4">
    <source>
        <dbReference type="ARBA" id="ARBA00022475"/>
    </source>
</evidence>
<keyword evidence="3 8" id="KW-0813">Transport</keyword>
<keyword evidence="8" id="KW-0997">Cell inner membrane</keyword>
<dbReference type="Proteomes" id="UP000184327">
    <property type="component" value="Unassembled WGS sequence"/>
</dbReference>
<dbReference type="AlphaFoldDB" id="A0A1M5BHZ2"/>
<evidence type="ECO:0000313" key="11">
    <source>
        <dbReference type="Proteomes" id="UP000184327"/>
    </source>
</evidence>
<protein>
    <recommendedName>
        <fullName evidence="8">Bcr/CflA family efflux transporter</fullName>
    </recommendedName>
</protein>
<reference evidence="10 11" key="1">
    <citation type="submission" date="2016-11" db="EMBL/GenBank/DDBJ databases">
        <authorList>
            <person name="Jaros S."/>
            <person name="Januszkiewicz K."/>
            <person name="Wedrychowicz H."/>
        </authorList>
    </citation>
    <scope>NUCLEOTIDE SEQUENCE [LARGE SCALE GENOMIC DNA]</scope>
    <source>
        <strain evidence="10 11">DSM 16112</strain>
    </source>
</reference>